<dbReference type="Proteomes" id="UP000823821">
    <property type="component" value="Unassembled WGS sequence"/>
</dbReference>
<reference evidence="8" key="2">
    <citation type="submission" date="2021-04" db="EMBL/GenBank/DDBJ databases">
        <authorList>
            <person name="Gilroy R."/>
        </authorList>
    </citation>
    <scope>NUCLEOTIDE SEQUENCE</scope>
    <source>
        <strain evidence="8">5032</strain>
    </source>
</reference>
<feature type="transmembrane region" description="Helical" evidence="6">
    <location>
        <begin position="144"/>
        <end position="163"/>
    </location>
</feature>
<keyword evidence="4 6" id="KW-1133">Transmembrane helix</keyword>
<feature type="transmembrane region" description="Helical" evidence="6">
    <location>
        <begin position="114"/>
        <end position="137"/>
    </location>
</feature>
<feature type="transmembrane region" description="Helical" evidence="6">
    <location>
        <begin position="57"/>
        <end position="76"/>
    </location>
</feature>
<feature type="transmembrane region" description="Helical" evidence="6">
    <location>
        <begin position="261"/>
        <end position="280"/>
    </location>
</feature>
<dbReference type="AlphaFoldDB" id="A0A9D2HPV9"/>
<dbReference type="GO" id="GO:0016020">
    <property type="term" value="C:membrane"/>
    <property type="evidence" value="ECO:0007669"/>
    <property type="project" value="UniProtKB-SubCell"/>
</dbReference>
<evidence type="ECO:0000256" key="5">
    <source>
        <dbReference type="ARBA" id="ARBA00023136"/>
    </source>
</evidence>
<comment type="subcellular location">
    <subcellularLocation>
        <location evidence="1">Membrane</location>
        <topology evidence="1">Multi-pass membrane protein</topology>
    </subcellularLocation>
</comment>
<evidence type="ECO:0000256" key="1">
    <source>
        <dbReference type="ARBA" id="ARBA00004141"/>
    </source>
</evidence>
<gene>
    <name evidence="8" type="ORF">H9784_09235</name>
</gene>
<dbReference type="SUPFAM" id="SSF103481">
    <property type="entry name" value="Multidrug resistance efflux transporter EmrE"/>
    <property type="match status" value="2"/>
</dbReference>
<comment type="caution">
    <text evidence="8">The sequence shown here is derived from an EMBL/GenBank/DDBJ whole genome shotgun (WGS) entry which is preliminary data.</text>
</comment>
<proteinExistence type="inferred from homology"/>
<keyword evidence="5 6" id="KW-0472">Membrane</keyword>
<organism evidence="8 9">
    <name type="scientific">Candidatus Desulfovibrio intestinavium</name>
    <dbReference type="NCBI Taxonomy" id="2838534"/>
    <lineage>
        <taxon>Bacteria</taxon>
        <taxon>Pseudomonadati</taxon>
        <taxon>Thermodesulfobacteriota</taxon>
        <taxon>Desulfovibrionia</taxon>
        <taxon>Desulfovibrionales</taxon>
        <taxon>Desulfovibrionaceae</taxon>
        <taxon>Desulfovibrio</taxon>
    </lineage>
</organism>
<dbReference type="PANTHER" id="PTHR32322:SF2">
    <property type="entry name" value="EAMA DOMAIN-CONTAINING PROTEIN"/>
    <property type="match status" value="1"/>
</dbReference>
<feature type="domain" description="EamA" evidence="7">
    <location>
        <begin position="176"/>
        <end position="302"/>
    </location>
</feature>
<protein>
    <submittedName>
        <fullName evidence="8">EamA family transporter</fullName>
    </submittedName>
</protein>
<dbReference type="EMBL" id="DWZD01000048">
    <property type="protein sequence ID" value="HJA79729.1"/>
    <property type="molecule type" value="Genomic_DNA"/>
</dbReference>
<accession>A0A9D2HPV9</accession>
<feature type="transmembrane region" description="Helical" evidence="6">
    <location>
        <begin position="286"/>
        <end position="305"/>
    </location>
</feature>
<evidence type="ECO:0000313" key="9">
    <source>
        <dbReference type="Proteomes" id="UP000823821"/>
    </source>
</evidence>
<dbReference type="PANTHER" id="PTHR32322">
    <property type="entry name" value="INNER MEMBRANE TRANSPORTER"/>
    <property type="match status" value="1"/>
</dbReference>
<keyword evidence="3 6" id="KW-0812">Transmembrane</keyword>
<comment type="similarity">
    <text evidence="2">Belongs to the EamA transporter family.</text>
</comment>
<evidence type="ECO:0000256" key="2">
    <source>
        <dbReference type="ARBA" id="ARBA00007362"/>
    </source>
</evidence>
<dbReference type="InterPro" id="IPR037185">
    <property type="entry name" value="EmrE-like"/>
</dbReference>
<feature type="transmembrane region" description="Helical" evidence="6">
    <location>
        <begin position="169"/>
        <end position="188"/>
    </location>
</feature>
<evidence type="ECO:0000256" key="6">
    <source>
        <dbReference type="SAM" id="Phobius"/>
    </source>
</evidence>
<reference evidence="8" key="1">
    <citation type="journal article" date="2021" name="PeerJ">
        <title>Extensive microbial diversity within the chicken gut microbiome revealed by metagenomics and culture.</title>
        <authorList>
            <person name="Gilroy R."/>
            <person name="Ravi A."/>
            <person name="Getino M."/>
            <person name="Pursley I."/>
            <person name="Horton D.L."/>
            <person name="Alikhan N.F."/>
            <person name="Baker D."/>
            <person name="Gharbi K."/>
            <person name="Hall N."/>
            <person name="Watson M."/>
            <person name="Adriaenssens E.M."/>
            <person name="Foster-Nyarko E."/>
            <person name="Jarju S."/>
            <person name="Secka A."/>
            <person name="Antonio M."/>
            <person name="Oren A."/>
            <person name="Chaudhuri R.R."/>
            <person name="La Ragione R."/>
            <person name="Hildebrand F."/>
            <person name="Pallen M.J."/>
        </authorList>
    </citation>
    <scope>NUCLEOTIDE SEQUENCE</scope>
    <source>
        <strain evidence="8">5032</strain>
    </source>
</reference>
<feature type="domain" description="EamA" evidence="7">
    <location>
        <begin position="27"/>
        <end position="160"/>
    </location>
</feature>
<evidence type="ECO:0000256" key="3">
    <source>
        <dbReference type="ARBA" id="ARBA00022692"/>
    </source>
</evidence>
<evidence type="ECO:0000313" key="8">
    <source>
        <dbReference type="EMBL" id="HJA79729.1"/>
    </source>
</evidence>
<feature type="transmembrane region" description="Helical" evidence="6">
    <location>
        <begin position="88"/>
        <end position="108"/>
    </location>
</feature>
<sequence>MSRPSSCSPDGASLSSAPTASAAQSSRGAALVLLGALCFSTSGTAQAFAPEGATPYVIGALRMQVAALALLVWCALRGKLPRLPDWPLRWVLPAALGLVAFQICFFKGVQLAGVAVGTVVAIGFSPLVAALLAWAVLGERPPLLWYPSTALALAGLVCLNLDGGGVAHWQRLALPLAAGAGYACYFVFSKPLGSRFASESIMLVLCGLSGALLLPMLILFPVGWLASATGAATALYLGVVTSALAFSFMTAGLARTPAATAATLALAEPLAAACWGIFLLNETVSTADVCGIGLLVLGVGLLALARPRA</sequence>
<dbReference type="InterPro" id="IPR000620">
    <property type="entry name" value="EamA_dom"/>
</dbReference>
<evidence type="ECO:0000259" key="7">
    <source>
        <dbReference type="Pfam" id="PF00892"/>
    </source>
</evidence>
<dbReference type="InterPro" id="IPR050638">
    <property type="entry name" value="AA-Vitamin_Transporters"/>
</dbReference>
<feature type="transmembrane region" description="Helical" evidence="6">
    <location>
        <begin position="200"/>
        <end position="222"/>
    </location>
</feature>
<evidence type="ECO:0000256" key="4">
    <source>
        <dbReference type="ARBA" id="ARBA00022989"/>
    </source>
</evidence>
<dbReference type="Pfam" id="PF00892">
    <property type="entry name" value="EamA"/>
    <property type="match status" value="2"/>
</dbReference>
<feature type="transmembrane region" description="Helical" evidence="6">
    <location>
        <begin position="234"/>
        <end position="254"/>
    </location>
</feature>
<name>A0A9D2HPV9_9BACT</name>